<reference evidence="5" key="2">
    <citation type="submission" date="2020-07" db="EMBL/GenBank/DDBJ databases">
        <authorList>
            <person name="Pettersson B.M.F."/>
            <person name="Behra P.R.K."/>
            <person name="Ramesh M."/>
            <person name="Das S."/>
            <person name="Dasgupta S."/>
            <person name="Kirsebom L.A."/>
        </authorList>
    </citation>
    <scope>NUCLEOTIDE SEQUENCE</scope>
    <source>
        <strain evidence="5">DSM 44203</strain>
    </source>
</reference>
<dbReference type="Pfam" id="PF02470">
    <property type="entry name" value="MlaD"/>
    <property type="match status" value="1"/>
</dbReference>
<evidence type="ECO:0000259" key="3">
    <source>
        <dbReference type="Pfam" id="PF02470"/>
    </source>
</evidence>
<name>A0AAW5SDH8_MYCNV</name>
<dbReference type="AlphaFoldDB" id="A0AAW5SDH8"/>
<dbReference type="PANTHER" id="PTHR33371:SF16">
    <property type="entry name" value="MCE-FAMILY PROTEIN MCE3F"/>
    <property type="match status" value="1"/>
</dbReference>
<reference evidence="4 6" key="1">
    <citation type="journal article" date="2016" name="Genome Announc.">
        <title>Draft Genome Sequences of Five Rapidly Growing Mycobacterium Species, M. thermoresistibile, M. fortuitum subsp. acetamidolyticum, M. canariasense, M. brisbanense, and M. novocastrense.</title>
        <authorList>
            <person name="Katahira K."/>
            <person name="Ogura Y."/>
            <person name="Gotoh Y."/>
            <person name="Hayashi T."/>
        </authorList>
    </citation>
    <scope>NUCLEOTIDE SEQUENCE [LARGE SCALE GENOMIC DNA]</scope>
    <source>
        <strain evidence="4 6">JCM18114</strain>
    </source>
</reference>
<feature type="compositionally biased region" description="Low complexity" evidence="1">
    <location>
        <begin position="477"/>
        <end position="490"/>
    </location>
</feature>
<dbReference type="PANTHER" id="PTHR33371">
    <property type="entry name" value="INTERMEMBRANE PHOSPHOLIPID TRANSPORT SYSTEM BINDING PROTEIN MLAD-RELATED"/>
    <property type="match status" value="1"/>
</dbReference>
<dbReference type="Proteomes" id="UP000069773">
    <property type="component" value="Unassembled WGS sequence"/>
</dbReference>
<keyword evidence="2" id="KW-1133">Transmembrane helix</keyword>
<feature type="compositionally biased region" description="Pro residues" evidence="1">
    <location>
        <begin position="434"/>
        <end position="467"/>
    </location>
</feature>
<reference evidence="5" key="3">
    <citation type="journal article" date="2022" name="BMC Genomics">
        <title>Comparative genome analysis of mycobacteria focusing on tRNA and non-coding RNA.</title>
        <authorList>
            <person name="Behra P.R.K."/>
            <person name="Pettersson B.M.F."/>
            <person name="Ramesh M."/>
            <person name="Das S."/>
            <person name="Dasgupta S."/>
            <person name="Kirsebom L.A."/>
        </authorList>
    </citation>
    <scope>NUCLEOTIDE SEQUENCE</scope>
    <source>
        <strain evidence="5">DSM 44203</strain>
    </source>
</reference>
<dbReference type="NCBIfam" id="TIGR00996">
    <property type="entry name" value="Mtu_fam_mce"/>
    <property type="match status" value="1"/>
</dbReference>
<feature type="transmembrane region" description="Helical" evidence="2">
    <location>
        <begin position="12"/>
        <end position="31"/>
    </location>
</feature>
<keyword evidence="6" id="KW-1185">Reference proteome</keyword>
<evidence type="ECO:0000313" key="4">
    <source>
        <dbReference type="EMBL" id="GAT10076.1"/>
    </source>
</evidence>
<evidence type="ECO:0000313" key="6">
    <source>
        <dbReference type="Proteomes" id="UP000069773"/>
    </source>
</evidence>
<dbReference type="EMBL" id="BCTA01000036">
    <property type="protein sequence ID" value="GAT10076.1"/>
    <property type="molecule type" value="Genomic_DNA"/>
</dbReference>
<evidence type="ECO:0000256" key="1">
    <source>
        <dbReference type="SAM" id="MobiDB-lite"/>
    </source>
</evidence>
<accession>A0AAW5SDH8</accession>
<dbReference type="RefSeq" id="WP_067391215.1">
    <property type="nucleotide sequence ID" value="NZ_BCTA01000036.1"/>
</dbReference>
<keyword evidence="2" id="KW-0472">Membrane</keyword>
<organism evidence="5 7">
    <name type="scientific">Mycolicibacterium novocastrense</name>
    <name type="common">Mycobacterium novocastrense</name>
    <dbReference type="NCBI Taxonomy" id="59813"/>
    <lineage>
        <taxon>Bacteria</taxon>
        <taxon>Bacillati</taxon>
        <taxon>Actinomycetota</taxon>
        <taxon>Actinomycetes</taxon>
        <taxon>Mycobacteriales</taxon>
        <taxon>Mycobacteriaceae</taxon>
        <taxon>Mycolicibacterium</taxon>
    </lineage>
</organism>
<proteinExistence type="predicted"/>
<sequence>MLPRMVRIQLVIFSIASIIGVVAMVFAYMQVPTLLGIGKITVTLELPSSGGLYRFANVTYRGVQVGKVTEMNVSRTRAIATLRLDTAPKIPADLQAEVRSVSAVGEQYVELLPRTDSAPYLEDGSVIPMADTTIPQPVSPMLEQVNTLIASIPTGRLTELIDESYKAFSGAGFDMGSLVDSSATLSEALNEDASRSARLAEDSVPLLDSQARSTDALRVWARSLAGITGQVVADDPQIRTLLEEAPAAANEVSGLLEQIKPTLPVLLANMTTIGQVAVTYRPSLEQVLVLLPPFVANVQSSAPQNNPTGIALGDFRIQMADPNPCTVGFLPPSQWRSPDDQTTIDTPDGIYCKLPQDSPIVVRGARNAPCMGVPGKRAPTVEQCYSDKPYEPLAMRQHSVGAYPIDPNLIAQGVPPDDRVTADKNLFAPLDGTPLPPGAVPRGPLPPIPPPPPAPGAQMPSLPPNAIPPLVSHQVDQQGAAAPAPQAATPHGSPPQGPPPQGPPPSGAVPATPSSVTTAPMEGPSVAIAHYDPQTGQYATPDGNVGHQTDLVQTPKSWQELIYEGGAR</sequence>
<dbReference type="Proteomes" id="UP001207528">
    <property type="component" value="Unassembled WGS sequence"/>
</dbReference>
<gene>
    <name evidence="5" type="ORF">H7I77_02625</name>
    <name evidence="4" type="ORF">RMCN_3209</name>
</gene>
<evidence type="ECO:0000313" key="5">
    <source>
        <dbReference type="EMBL" id="MCV7022244.1"/>
    </source>
</evidence>
<protein>
    <submittedName>
        <fullName evidence="4 5">MCE family protein</fullName>
    </submittedName>
</protein>
<feature type="compositionally biased region" description="Pro residues" evidence="1">
    <location>
        <begin position="492"/>
        <end position="507"/>
    </location>
</feature>
<evidence type="ECO:0000256" key="2">
    <source>
        <dbReference type="SAM" id="Phobius"/>
    </source>
</evidence>
<dbReference type="InterPro" id="IPR052336">
    <property type="entry name" value="MlaD_Phospholipid_Transporter"/>
</dbReference>
<feature type="region of interest" description="Disordered" evidence="1">
    <location>
        <begin position="409"/>
        <end position="552"/>
    </location>
</feature>
<evidence type="ECO:0000313" key="7">
    <source>
        <dbReference type="Proteomes" id="UP001207528"/>
    </source>
</evidence>
<keyword evidence="2" id="KW-0812">Transmembrane</keyword>
<feature type="domain" description="Mce/MlaD" evidence="3">
    <location>
        <begin position="39"/>
        <end position="113"/>
    </location>
</feature>
<dbReference type="GO" id="GO:0005576">
    <property type="term" value="C:extracellular region"/>
    <property type="evidence" value="ECO:0007669"/>
    <property type="project" value="TreeGrafter"/>
</dbReference>
<dbReference type="InterPro" id="IPR005693">
    <property type="entry name" value="Mce"/>
</dbReference>
<dbReference type="EMBL" id="JACKTI010000017">
    <property type="protein sequence ID" value="MCV7022244.1"/>
    <property type="molecule type" value="Genomic_DNA"/>
</dbReference>
<dbReference type="InterPro" id="IPR003399">
    <property type="entry name" value="Mce/MlaD"/>
</dbReference>
<comment type="caution">
    <text evidence="5">The sequence shown here is derived from an EMBL/GenBank/DDBJ whole genome shotgun (WGS) entry which is preliminary data.</text>
</comment>